<organism evidence="3 4">
    <name type="scientific">Janthinobacterium lividum</name>
    <dbReference type="NCBI Taxonomy" id="29581"/>
    <lineage>
        <taxon>Bacteria</taxon>
        <taxon>Pseudomonadati</taxon>
        <taxon>Pseudomonadota</taxon>
        <taxon>Betaproteobacteria</taxon>
        <taxon>Burkholderiales</taxon>
        <taxon>Oxalobacteraceae</taxon>
        <taxon>Janthinobacterium</taxon>
    </lineage>
</organism>
<comment type="caution">
    <text evidence="3">The sequence shown here is derived from an EMBL/GenBank/DDBJ whole genome shotgun (WGS) entry which is preliminary data.</text>
</comment>
<dbReference type="PANTHER" id="PTHR48081:SF8">
    <property type="entry name" value="ALPHA_BETA HYDROLASE FOLD-3 DOMAIN-CONTAINING PROTEIN-RELATED"/>
    <property type="match status" value="1"/>
</dbReference>
<evidence type="ECO:0000259" key="2">
    <source>
        <dbReference type="Pfam" id="PF07859"/>
    </source>
</evidence>
<dbReference type="EMBL" id="VDGE01000015">
    <property type="protein sequence ID" value="TNC72630.1"/>
    <property type="molecule type" value="Genomic_DNA"/>
</dbReference>
<evidence type="ECO:0000313" key="3">
    <source>
        <dbReference type="EMBL" id="TNC72630.1"/>
    </source>
</evidence>
<evidence type="ECO:0000313" key="4">
    <source>
        <dbReference type="Proteomes" id="UP000305681"/>
    </source>
</evidence>
<evidence type="ECO:0000256" key="1">
    <source>
        <dbReference type="ARBA" id="ARBA00022801"/>
    </source>
</evidence>
<dbReference type="Proteomes" id="UP000305681">
    <property type="component" value="Unassembled WGS sequence"/>
</dbReference>
<proteinExistence type="predicted"/>
<dbReference type="Pfam" id="PF07859">
    <property type="entry name" value="Abhydrolase_3"/>
    <property type="match status" value="1"/>
</dbReference>
<dbReference type="Gene3D" id="3.40.50.1820">
    <property type="entry name" value="alpha/beta hydrolase"/>
    <property type="match status" value="1"/>
</dbReference>
<sequence>MRPLHHGRTAGSVHRPFAALPGRRGGVSLDPLIAAWLEQTKDAPPPASLAALRAATETGLRQLHGPLEDVAAIKDYVLPGEHALTVRAYVPAGAQTGQPLPAIVFAHGGGWCLCSLDLYDNPCRALANATGCVIFSVDYRLAPEHKFPVPLDDFYRTLCWVAEHAAALGIDAKRLAVGGDSAGGNLAAAAALMARDQAGPALAHQLLLYPALDFAFDTASYQRHAEGFSLTREAMRFCWSAYLNEPADGMQPYAAPLRTASLKDLPPATVLVCEYDPLHDEGVAYAQRLRDDGVEAECVQLDGMIHAAMHMPGLTPAARGLFDVAGQAMRTALAM</sequence>
<dbReference type="InterPro" id="IPR050300">
    <property type="entry name" value="GDXG_lipolytic_enzyme"/>
</dbReference>
<protein>
    <submittedName>
        <fullName evidence="3">Alpha/beta hydrolase</fullName>
    </submittedName>
</protein>
<dbReference type="InterPro" id="IPR013094">
    <property type="entry name" value="AB_hydrolase_3"/>
</dbReference>
<name>A0A5C4NFB2_9BURK</name>
<dbReference type="InterPro" id="IPR029058">
    <property type="entry name" value="AB_hydrolase_fold"/>
</dbReference>
<reference evidence="3 4" key="1">
    <citation type="submission" date="2019-06" db="EMBL/GenBank/DDBJ databases">
        <title>Genome sequence of Janthinobacterium lividum UCD_MED1.</title>
        <authorList>
            <person name="De Leon M.E."/>
            <person name="Jospin G."/>
        </authorList>
    </citation>
    <scope>NUCLEOTIDE SEQUENCE [LARGE SCALE GENOMIC DNA]</scope>
    <source>
        <strain evidence="3 4">UCD_MED1</strain>
    </source>
</reference>
<accession>A0A5C4NFB2</accession>
<gene>
    <name evidence="3" type="ORF">FHI69_25400</name>
</gene>
<feature type="domain" description="Alpha/beta hydrolase fold-3" evidence="2">
    <location>
        <begin position="103"/>
        <end position="309"/>
    </location>
</feature>
<dbReference type="GO" id="GO:0016787">
    <property type="term" value="F:hydrolase activity"/>
    <property type="evidence" value="ECO:0007669"/>
    <property type="project" value="UniProtKB-KW"/>
</dbReference>
<dbReference type="SUPFAM" id="SSF53474">
    <property type="entry name" value="alpha/beta-Hydrolases"/>
    <property type="match status" value="1"/>
</dbReference>
<dbReference type="PANTHER" id="PTHR48081">
    <property type="entry name" value="AB HYDROLASE SUPERFAMILY PROTEIN C4A8.06C"/>
    <property type="match status" value="1"/>
</dbReference>
<dbReference type="AlphaFoldDB" id="A0A5C4NFB2"/>
<keyword evidence="1 3" id="KW-0378">Hydrolase</keyword>